<dbReference type="EMBL" id="CP127247">
    <property type="protein sequence ID" value="WIY24404.1"/>
    <property type="molecule type" value="Genomic_DNA"/>
</dbReference>
<sequence length="951" mass="103922">MASAFVEKQNATIYTQRLRADVQHEAGLIASQLKGRLSADIQLVQGLVAVLSTEPDMSQVRFTQLAEQVLGDHEEIRIVAAAPDLVVSLIYPMKGNETAMGLDYNKNEAQREAAFRVRDSGEMVLAGPVNLVQGGHGFICRFPLFVGTGPDRQFFGILSAVIDVDALYAGTGVTDPEIGIELALIGRDGMGPEGEQFYGASGIVDDDPVRVDISFPVGNWQLVARPSGGWSAQPENLWSLRLALLVAGALILFPTFLAGRLSAARRSAILSLKRRERDLETLSRRLKVAVETSQIGIWEYEPDSTRLIWDQRMCDLFGYSGDSATLSADFWKQRLHPEDQKATRQILDDAVKHGGDFSAEFRIVLPDGAEHHIRELGVSFKDAAGKNRVIGVNWDVSKDVQLRDELMRTNQTLQHRNGEMREGQLALEKAHADLQKQQAELHRLSLVAKHASDSIILTDAQTRIVWVNDGFTRVTGYSPEEAIGLTAGELFNGPKTDPSAIREIASHLARGERHHTEILNYTKSGEEIWISTNLVPILNAYGEVELVVGIERDVTESKTRQRELAEAKIAAELADRAKSEFLANMSHEIRTPMNGIIGMAGLLAECDLATDEKQYVDTILDSSSALLKIINDILDLSRLEAGKLDVTLTNYDLRHCIESSVDLLRPKAHEKGISITVNYATGLVERVLGDDGRVRQILVNLIGNAIKFTAQGGVTINVGADNADPYRLLIEIEDTGIGISPDQAQHIFDRFSQADSAITRAFGGTGLGLAISSVLAKRMGGGITLRSELGAGCCFCLCVQMSPADVSEKEARSSAVVSSGRLTESLVLLAEDNKVNRLLITKYLNDQPLELVEAVNGREAVTLCQIHAPDIVLMDMSMPELDGIAATREIRALDIVQPTIVALTANAFESDREACLAAGMDHFLSKPINKAHLIDTLAALQAKRRLGLNYQ</sequence>
<dbReference type="SUPFAM" id="SSF47384">
    <property type="entry name" value="Homodimeric domain of signal transducing histidine kinase"/>
    <property type="match status" value="1"/>
</dbReference>
<dbReference type="Pfam" id="PF03924">
    <property type="entry name" value="CHASE"/>
    <property type="match status" value="1"/>
</dbReference>
<dbReference type="InterPro" id="IPR004358">
    <property type="entry name" value="Sig_transdc_His_kin-like_C"/>
</dbReference>
<feature type="domain" description="PAC" evidence="20">
    <location>
        <begin position="514"/>
        <end position="566"/>
    </location>
</feature>
<keyword evidence="9" id="KW-0067">ATP-binding</keyword>
<evidence type="ECO:0000256" key="3">
    <source>
        <dbReference type="ARBA" id="ARBA00012438"/>
    </source>
</evidence>
<dbReference type="InterPro" id="IPR000014">
    <property type="entry name" value="PAS"/>
</dbReference>
<dbReference type="CDD" id="cd00130">
    <property type="entry name" value="PAS"/>
    <property type="match status" value="2"/>
</dbReference>
<feature type="domain" description="PAS" evidence="19">
    <location>
        <begin position="440"/>
        <end position="484"/>
    </location>
</feature>
<dbReference type="Proteomes" id="UP001238334">
    <property type="component" value="Chromosome"/>
</dbReference>
<dbReference type="GO" id="GO:0005524">
    <property type="term" value="F:ATP binding"/>
    <property type="evidence" value="ECO:0007669"/>
    <property type="project" value="UniProtKB-KW"/>
</dbReference>
<dbReference type="SMART" id="SM00091">
    <property type="entry name" value="PAS"/>
    <property type="match status" value="2"/>
</dbReference>
<dbReference type="Pfam" id="PF02518">
    <property type="entry name" value="HATPase_c"/>
    <property type="match status" value="1"/>
</dbReference>
<comment type="catalytic activity">
    <reaction evidence="1">
        <text>ATP + protein L-histidine = ADP + protein N-phospho-L-histidine.</text>
        <dbReference type="EC" id="2.7.13.3"/>
    </reaction>
</comment>
<gene>
    <name evidence="22" type="ORF">QPJ95_17755</name>
</gene>
<dbReference type="RefSeq" id="WP_270920604.1">
    <property type="nucleotide sequence ID" value="NZ_CP127247.1"/>
</dbReference>
<dbReference type="CDD" id="cd16922">
    <property type="entry name" value="HATPase_EvgS-ArcB-TorS-like"/>
    <property type="match status" value="1"/>
</dbReference>
<dbReference type="FunFam" id="3.30.565.10:FF:000010">
    <property type="entry name" value="Sensor histidine kinase RcsC"/>
    <property type="match status" value="1"/>
</dbReference>
<feature type="domain" description="PAS" evidence="19">
    <location>
        <begin position="282"/>
        <end position="354"/>
    </location>
</feature>
<dbReference type="InterPro" id="IPR005467">
    <property type="entry name" value="His_kinase_dom"/>
</dbReference>
<feature type="domain" description="PAC" evidence="20">
    <location>
        <begin position="357"/>
        <end position="408"/>
    </location>
</feature>
<evidence type="ECO:0000256" key="5">
    <source>
        <dbReference type="ARBA" id="ARBA00022679"/>
    </source>
</evidence>
<dbReference type="InterPro" id="IPR011006">
    <property type="entry name" value="CheY-like_superfamily"/>
</dbReference>
<dbReference type="Gene3D" id="3.40.50.2300">
    <property type="match status" value="1"/>
</dbReference>
<dbReference type="CDD" id="cd17546">
    <property type="entry name" value="REC_hyHK_CKI1_RcsC-like"/>
    <property type="match status" value="1"/>
</dbReference>
<dbReference type="PROSITE" id="PS50109">
    <property type="entry name" value="HIS_KIN"/>
    <property type="match status" value="1"/>
</dbReference>
<dbReference type="EC" id="2.7.13.3" evidence="3"/>
<dbReference type="GO" id="GO:0016020">
    <property type="term" value="C:membrane"/>
    <property type="evidence" value="ECO:0007669"/>
    <property type="project" value="UniProtKB-SubCell"/>
</dbReference>
<dbReference type="InterPro" id="IPR001789">
    <property type="entry name" value="Sig_transdc_resp-reg_receiver"/>
</dbReference>
<keyword evidence="7" id="KW-0547">Nucleotide-binding</keyword>
<dbReference type="PANTHER" id="PTHR45339">
    <property type="entry name" value="HYBRID SIGNAL TRANSDUCTION HISTIDINE KINASE J"/>
    <property type="match status" value="1"/>
</dbReference>
<dbReference type="KEGG" id="ppso:QPJ95_17755"/>
<evidence type="ECO:0000259" key="19">
    <source>
        <dbReference type="PROSITE" id="PS50112"/>
    </source>
</evidence>
<evidence type="ECO:0000256" key="2">
    <source>
        <dbReference type="ARBA" id="ARBA00004370"/>
    </source>
</evidence>
<dbReference type="SMART" id="SM00387">
    <property type="entry name" value="HATPase_c"/>
    <property type="match status" value="1"/>
</dbReference>
<dbReference type="InterPro" id="IPR036890">
    <property type="entry name" value="HATPase_C_sf"/>
</dbReference>
<organism evidence="22 23">
    <name type="scientific">Parasedimentitalea psychrophila</name>
    <dbReference type="NCBI Taxonomy" id="2997337"/>
    <lineage>
        <taxon>Bacteria</taxon>
        <taxon>Pseudomonadati</taxon>
        <taxon>Pseudomonadota</taxon>
        <taxon>Alphaproteobacteria</taxon>
        <taxon>Rhodobacterales</taxon>
        <taxon>Paracoccaceae</taxon>
        <taxon>Parasedimentitalea</taxon>
    </lineage>
</organism>
<keyword evidence="5" id="KW-0808">Transferase</keyword>
<dbReference type="PANTHER" id="PTHR45339:SF1">
    <property type="entry name" value="HYBRID SIGNAL TRANSDUCTION HISTIDINE KINASE J"/>
    <property type="match status" value="1"/>
</dbReference>
<dbReference type="InterPro" id="IPR042240">
    <property type="entry name" value="CHASE_sf"/>
</dbReference>
<keyword evidence="6" id="KW-0812">Transmembrane</keyword>
<dbReference type="SUPFAM" id="SSF55874">
    <property type="entry name" value="ATPase domain of HSP90 chaperone/DNA topoisomerase II/histidine kinase"/>
    <property type="match status" value="1"/>
</dbReference>
<evidence type="ECO:0000313" key="22">
    <source>
        <dbReference type="EMBL" id="WIY24404.1"/>
    </source>
</evidence>
<feature type="domain" description="CHASE" evidence="21">
    <location>
        <begin position="83"/>
        <end position="223"/>
    </location>
</feature>
<feature type="domain" description="Histidine kinase" evidence="17">
    <location>
        <begin position="584"/>
        <end position="803"/>
    </location>
</feature>
<dbReference type="InterPro" id="IPR036097">
    <property type="entry name" value="HisK_dim/P_sf"/>
</dbReference>
<dbReference type="Pfam" id="PF13426">
    <property type="entry name" value="PAS_9"/>
    <property type="match status" value="1"/>
</dbReference>
<proteinExistence type="predicted"/>
<dbReference type="InterPro" id="IPR003594">
    <property type="entry name" value="HATPase_dom"/>
</dbReference>
<dbReference type="Pfam" id="PF00512">
    <property type="entry name" value="HisKA"/>
    <property type="match status" value="1"/>
</dbReference>
<evidence type="ECO:0000259" key="18">
    <source>
        <dbReference type="PROSITE" id="PS50110"/>
    </source>
</evidence>
<dbReference type="PRINTS" id="PR00344">
    <property type="entry name" value="BCTRLSENSOR"/>
</dbReference>
<dbReference type="PROSITE" id="PS50839">
    <property type="entry name" value="CHASE"/>
    <property type="match status" value="1"/>
</dbReference>
<dbReference type="FunFam" id="1.10.287.130:FF:000002">
    <property type="entry name" value="Two-component osmosensing histidine kinase"/>
    <property type="match status" value="1"/>
</dbReference>
<evidence type="ECO:0000256" key="13">
    <source>
        <dbReference type="ARBA" id="ARBA00064003"/>
    </source>
</evidence>
<keyword evidence="23" id="KW-1185">Reference proteome</keyword>
<evidence type="ECO:0000259" key="17">
    <source>
        <dbReference type="PROSITE" id="PS50109"/>
    </source>
</evidence>
<dbReference type="AlphaFoldDB" id="A0A9Y2P3L6"/>
<dbReference type="CDD" id="cd00082">
    <property type="entry name" value="HisKA"/>
    <property type="match status" value="1"/>
</dbReference>
<dbReference type="Gene3D" id="3.30.565.10">
    <property type="entry name" value="Histidine kinase-like ATPase, C-terminal domain"/>
    <property type="match status" value="1"/>
</dbReference>
<dbReference type="InterPro" id="IPR001610">
    <property type="entry name" value="PAC"/>
</dbReference>
<dbReference type="Gene3D" id="1.10.287.130">
    <property type="match status" value="1"/>
</dbReference>
<dbReference type="GO" id="GO:0000155">
    <property type="term" value="F:phosphorelay sensor kinase activity"/>
    <property type="evidence" value="ECO:0007669"/>
    <property type="project" value="InterPro"/>
</dbReference>
<feature type="modified residue" description="4-aspartylphosphate" evidence="15">
    <location>
        <position position="875"/>
    </location>
</feature>
<keyword evidence="16" id="KW-0175">Coiled coil</keyword>
<dbReference type="SUPFAM" id="SSF52172">
    <property type="entry name" value="CheY-like"/>
    <property type="match status" value="1"/>
</dbReference>
<dbReference type="SUPFAM" id="SSF55785">
    <property type="entry name" value="PYP-like sensor domain (PAS domain)"/>
    <property type="match status" value="2"/>
</dbReference>
<dbReference type="SMART" id="SM01079">
    <property type="entry name" value="CHASE"/>
    <property type="match status" value="1"/>
</dbReference>
<comment type="subcellular location">
    <subcellularLocation>
        <location evidence="2">Membrane</location>
    </subcellularLocation>
</comment>
<dbReference type="PROSITE" id="PS50113">
    <property type="entry name" value="PAC"/>
    <property type="match status" value="2"/>
</dbReference>
<keyword evidence="11" id="KW-0902">Two-component regulatory system</keyword>
<evidence type="ECO:0000256" key="8">
    <source>
        <dbReference type="ARBA" id="ARBA00022777"/>
    </source>
</evidence>
<evidence type="ECO:0000313" key="23">
    <source>
        <dbReference type="Proteomes" id="UP001238334"/>
    </source>
</evidence>
<keyword evidence="10" id="KW-1133">Transmembrane helix</keyword>
<keyword evidence="8" id="KW-0418">Kinase</keyword>
<evidence type="ECO:0000256" key="6">
    <source>
        <dbReference type="ARBA" id="ARBA00022692"/>
    </source>
</evidence>
<dbReference type="Pfam" id="PF08447">
    <property type="entry name" value="PAS_3"/>
    <property type="match status" value="1"/>
</dbReference>
<dbReference type="PROSITE" id="PS50110">
    <property type="entry name" value="RESPONSE_REGULATORY"/>
    <property type="match status" value="1"/>
</dbReference>
<dbReference type="NCBIfam" id="TIGR00229">
    <property type="entry name" value="sensory_box"/>
    <property type="match status" value="2"/>
</dbReference>
<feature type="coiled-coil region" evidence="16">
    <location>
        <begin position="420"/>
        <end position="447"/>
    </location>
</feature>
<evidence type="ECO:0000256" key="1">
    <source>
        <dbReference type="ARBA" id="ARBA00000085"/>
    </source>
</evidence>
<protein>
    <recommendedName>
        <fullName evidence="14">Sensory/regulatory protein RpfC</fullName>
        <ecNumber evidence="3">2.7.13.3</ecNumber>
    </recommendedName>
</protein>
<evidence type="ECO:0000256" key="7">
    <source>
        <dbReference type="ARBA" id="ARBA00022741"/>
    </source>
</evidence>
<dbReference type="InterPro" id="IPR013655">
    <property type="entry name" value="PAS_fold_3"/>
</dbReference>
<name>A0A9Y2P3L6_9RHOB</name>
<dbReference type="InterPro" id="IPR000700">
    <property type="entry name" value="PAS-assoc_C"/>
</dbReference>
<dbReference type="Gene3D" id="2.10.70.100">
    <property type="match status" value="1"/>
</dbReference>
<evidence type="ECO:0000259" key="20">
    <source>
        <dbReference type="PROSITE" id="PS50113"/>
    </source>
</evidence>
<dbReference type="SMART" id="SM00448">
    <property type="entry name" value="REC"/>
    <property type="match status" value="1"/>
</dbReference>
<dbReference type="Pfam" id="PF00072">
    <property type="entry name" value="Response_reg"/>
    <property type="match status" value="1"/>
</dbReference>
<dbReference type="InterPro" id="IPR006189">
    <property type="entry name" value="CHASE_dom"/>
</dbReference>
<dbReference type="InterPro" id="IPR003661">
    <property type="entry name" value="HisK_dim/P_dom"/>
</dbReference>
<evidence type="ECO:0000256" key="9">
    <source>
        <dbReference type="ARBA" id="ARBA00022840"/>
    </source>
</evidence>
<evidence type="ECO:0000256" key="10">
    <source>
        <dbReference type="ARBA" id="ARBA00022989"/>
    </source>
</evidence>
<dbReference type="SMART" id="SM00086">
    <property type="entry name" value="PAC"/>
    <property type="match status" value="2"/>
</dbReference>
<dbReference type="PROSITE" id="PS50112">
    <property type="entry name" value="PAS"/>
    <property type="match status" value="2"/>
</dbReference>
<evidence type="ECO:0000256" key="4">
    <source>
        <dbReference type="ARBA" id="ARBA00022553"/>
    </source>
</evidence>
<keyword evidence="4 15" id="KW-0597">Phosphoprotein</keyword>
<reference evidence="22 23" key="1">
    <citation type="submission" date="2023-06" db="EMBL/GenBank/DDBJ databases">
        <title>Parasedimentitalea psychrophila sp. nov., a psychrophilic bacterium isolated from deep-sea sediment.</title>
        <authorList>
            <person name="Li A."/>
        </authorList>
    </citation>
    <scope>NUCLEOTIDE SEQUENCE [LARGE SCALE GENOMIC DNA]</scope>
    <source>
        <strain evidence="22 23">QS115</strain>
    </source>
</reference>
<dbReference type="InterPro" id="IPR035965">
    <property type="entry name" value="PAS-like_dom_sf"/>
</dbReference>
<evidence type="ECO:0000259" key="21">
    <source>
        <dbReference type="PROSITE" id="PS50839"/>
    </source>
</evidence>
<evidence type="ECO:0000256" key="16">
    <source>
        <dbReference type="SAM" id="Coils"/>
    </source>
</evidence>
<evidence type="ECO:0000256" key="11">
    <source>
        <dbReference type="ARBA" id="ARBA00023012"/>
    </source>
</evidence>
<comment type="subunit">
    <text evidence="13">At low DSF concentrations, interacts with RpfF.</text>
</comment>
<evidence type="ECO:0000256" key="15">
    <source>
        <dbReference type="PROSITE-ProRule" id="PRU00169"/>
    </source>
</evidence>
<evidence type="ECO:0000256" key="14">
    <source>
        <dbReference type="ARBA" id="ARBA00068150"/>
    </source>
</evidence>
<feature type="domain" description="Response regulatory" evidence="18">
    <location>
        <begin position="826"/>
        <end position="941"/>
    </location>
</feature>
<dbReference type="Gene3D" id="3.30.450.20">
    <property type="entry name" value="PAS domain"/>
    <property type="match status" value="2"/>
</dbReference>
<dbReference type="SMART" id="SM00388">
    <property type="entry name" value="HisKA"/>
    <property type="match status" value="1"/>
</dbReference>
<dbReference type="Gene3D" id="3.30.450.350">
    <property type="entry name" value="CHASE domain"/>
    <property type="match status" value="1"/>
</dbReference>
<keyword evidence="12" id="KW-0472">Membrane</keyword>
<evidence type="ECO:0000256" key="12">
    <source>
        <dbReference type="ARBA" id="ARBA00023136"/>
    </source>
</evidence>
<accession>A0A9Y2P3L6</accession>